<dbReference type="SUPFAM" id="SSF141571">
    <property type="entry name" value="Pentapeptide repeat-like"/>
    <property type="match status" value="1"/>
</dbReference>
<dbReference type="InterPro" id="IPR051082">
    <property type="entry name" value="Pentapeptide-BTB/POZ_domain"/>
</dbReference>
<name>L7U5J0_MYXSD</name>
<dbReference type="STRING" id="1278073.MYSTI_02049"/>
<protein>
    <submittedName>
        <fullName evidence="1">Pentapeptide repeat-containing protein</fullName>
    </submittedName>
</protein>
<dbReference type="RefSeq" id="WP_015347640.1">
    <property type="nucleotide sequence ID" value="NC_020126.1"/>
</dbReference>
<dbReference type="AlphaFoldDB" id="L7U5J0"/>
<keyword evidence="2" id="KW-1185">Reference proteome</keyword>
<gene>
    <name evidence="1" type="ordered locus">MYSTI_02049</name>
</gene>
<sequence>MVIRCETGDDLQVDGDSLVGARLAGCNLHRALLGGQDLRRANLSGANLRSAWLEGANLEEASLSRSGLPACNAARVRFVRADLSEAFMRSADFTGADFTGANLRNAEMGRSNFAGACFDDADVRGLNLAEAHLQGARANSATKWPEGFEPAPHGVHVRPPEETMIVSTRILPLSHLTRTRLWIGTRPNAPYLAEGVERRTVAAGQEQPRLTSVGIEILRPLGGFAEYGLLELSWTRDETRSELHLEVPWTESRGPLWRIPPLGGMDSAHIGLPKEVAAAVLEGLDSGARARLSGGVLTVSAAVRSPVGTNPHVMRQLGRACVELMLAGDQVDASLGASLKERFR</sequence>
<dbReference type="PANTHER" id="PTHR14136">
    <property type="entry name" value="BTB_POZ DOMAIN-CONTAINING PROTEIN KCTD9"/>
    <property type="match status" value="1"/>
</dbReference>
<dbReference type="PANTHER" id="PTHR14136:SF17">
    <property type="entry name" value="BTB_POZ DOMAIN-CONTAINING PROTEIN KCTD9"/>
    <property type="match status" value="1"/>
</dbReference>
<accession>L7U5J0</accession>
<dbReference type="PATRIC" id="fig|1278073.3.peg.2087"/>
<proteinExistence type="predicted"/>
<dbReference type="Pfam" id="PF00805">
    <property type="entry name" value="Pentapeptide"/>
    <property type="match status" value="2"/>
</dbReference>
<dbReference type="Gene3D" id="2.160.20.80">
    <property type="entry name" value="E3 ubiquitin-protein ligase SopA"/>
    <property type="match status" value="2"/>
</dbReference>
<dbReference type="Proteomes" id="UP000011131">
    <property type="component" value="Chromosome"/>
</dbReference>
<dbReference type="KEGG" id="msd:MYSTI_02049"/>
<dbReference type="HOGENOM" id="CLU_806148_0_0_7"/>
<dbReference type="InterPro" id="IPR001646">
    <property type="entry name" value="5peptide_repeat"/>
</dbReference>
<evidence type="ECO:0000313" key="2">
    <source>
        <dbReference type="Proteomes" id="UP000011131"/>
    </source>
</evidence>
<dbReference type="eggNOG" id="COG1357">
    <property type="taxonomic scope" value="Bacteria"/>
</dbReference>
<evidence type="ECO:0000313" key="1">
    <source>
        <dbReference type="EMBL" id="AGC43378.1"/>
    </source>
</evidence>
<reference evidence="1 2" key="1">
    <citation type="journal article" date="2013" name="Genome Announc.">
        <title>Complete genome sequence of Myxococcus stipitatus strain DSM 14675, a fruiting myxobacterium.</title>
        <authorList>
            <person name="Huntley S."/>
            <person name="Kneip S."/>
            <person name="Treuner-Lange A."/>
            <person name="Sogaard-Andersen L."/>
        </authorList>
    </citation>
    <scope>NUCLEOTIDE SEQUENCE [LARGE SCALE GENOMIC DNA]</scope>
    <source>
        <strain evidence="2">DSM 14675 / JCM 12634 / Mx s8</strain>
    </source>
</reference>
<organism evidence="1 2">
    <name type="scientific">Myxococcus stipitatus (strain DSM 14675 / JCM 12634 / Mx s8)</name>
    <dbReference type="NCBI Taxonomy" id="1278073"/>
    <lineage>
        <taxon>Bacteria</taxon>
        <taxon>Pseudomonadati</taxon>
        <taxon>Myxococcota</taxon>
        <taxon>Myxococcia</taxon>
        <taxon>Myxococcales</taxon>
        <taxon>Cystobacterineae</taxon>
        <taxon>Myxococcaceae</taxon>
        <taxon>Myxococcus</taxon>
    </lineage>
</organism>
<dbReference type="EMBL" id="CP004025">
    <property type="protein sequence ID" value="AGC43378.1"/>
    <property type="molecule type" value="Genomic_DNA"/>
</dbReference>